<dbReference type="Proteomes" id="UP000077628">
    <property type="component" value="Unassembled WGS sequence"/>
</dbReference>
<feature type="transmembrane region" description="Helical" evidence="1">
    <location>
        <begin position="50"/>
        <end position="72"/>
    </location>
</feature>
<organism evidence="2 3">
    <name type="scientific">Methylomonas koyamae</name>
    <dbReference type="NCBI Taxonomy" id="702114"/>
    <lineage>
        <taxon>Bacteria</taxon>
        <taxon>Pseudomonadati</taxon>
        <taxon>Pseudomonadota</taxon>
        <taxon>Gammaproteobacteria</taxon>
        <taxon>Methylococcales</taxon>
        <taxon>Methylococcaceae</taxon>
        <taxon>Methylomonas</taxon>
    </lineage>
</organism>
<keyword evidence="3" id="KW-1185">Reference proteome</keyword>
<keyword evidence="1" id="KW-0472">Membrane</keyword>
<feature type="transmembrane region" description="Helical" evidence="1">
    <location>
        <begin position="77"/>
        <end position="94"/>
    </location>
</feature>
<evidence type="ECO:0000256" key="1">
    <source>
        <dbReference type="SAM" id="Phobius"/>
    </source>
</evidence>
<evidence type="ECO:0000313" key="2">
    <source>
        <dbReference type="EMBL" id="OAI12862.1"/>
    </source>
</evidence>
<dbReference type="RefSeq" id="WP_064031341.1">
    <property type="nucleotide sequence ID" value="NZ_LUUK01000216.1"/>
</dbReference>
<keyword evidence="1" id="KW-1133">Transmembrane helix</keyword>
<protein>
    <submittedName>
        <fullName evidence="2">Uncharacterized protein</fullName>
    </submittedName>
</protein>
<reference evidence="3" key="1">
    <citation type="submission" date="2016-03" db="EMBL/GenBank/DDBJ databases">
        <authorList>
            <person name="Heylen K."/>
            <person name="De Vos P."/>
            <person name="Vekeman B."/>
        </authorList>
    </citation>
    <scope>NUCLEOTIDE SEQUENCE [LARGE SCALE GENOMIC DNA]</scope>
    <source>
        <strain evidence="3">R-45383</strain>
    </source>
</reference>
<feature type="transmembrane region" description="Helical" evidence="1">
    <location>
        <begin position="100"/>
        <end position="117"/>
    </location>
</feature>
<proteinExistence type="predicted"/>
<dbReference type="AlphaFoldDB" id="A0A177N4P1"/>
<dbReference type="EMBL" id="LUUK01000216">
    <property type="protein sequence ID" value="OAI12862.1"/>
    <property type="molecule type" value="Genomic_DNA"/>
</dbReference>
<name>A0A177N4P1_9GAMM</name>
<accession>A0A177N4P1</accession>
<dbReference type="OrthoDB" id="5571363at2"/>
<sequence>MPRSPNRHLLFATLLLGLLLASLIYAFHPEVGGFNLTINGQPVASPLFRLAAIPTLLAVFALFGILAVLALVGVGMMLFFAALGFALLGVFLIVPYSWPLLLLFGLLFVGLVSSGNPKDKD</sequence>
<comment type="caution">
    <text evidence="2">The sequence shown here is derived from an EMBL/GenBank/DDBJ whole genome shotgun (WGS) entry which is preliminary data.</text>
</comment>
<keyword evidence="1" id="KW-0812">Transmembrane</keyword>
<evidence type="ECO:0000313" key="3">
    <source>
        <dbReference type="Proteomes" id="UP000077628"/>
    </source>
</evidence>
<gene>
    <name evidence="2" type="ORF">A1355_13905</name>
</gene>